<organism evidence="6 7">
    <name type="scientific">Roridomyces roridus</name>
    <dbReference type="NCBI Taxonomy" id="1738132"/>
    <lineage>
        <taxon>Eukaryota</taxon>
        <taxon>Fungi</taxon>
        <taxon>Dikarya</taxon>
        <taxon>Basidiomycota</taxon>
        <taxon>Agaricomycotina</taxon>
        <taxon>Agaricomycetes</taxon>
        <taxon>Agaricomycetidae</taxon>
        <taxon>Agaricales</taxon>
        <taxon>Marasmiineae</taxon>
        <taxon>Mycenaceae</taxon>
        <taxon>Roridomyces</taxon>
    </lineage>
</organism>
<dbReference type="AlphaFoldDB" id="A0AAD7FFZ2"/>
<evidence type="ECO:0000256" key="4">
    <source>
        <dbReference type="PROSITE-ProRule" id="PRU00134"/>
    </source>
</evidence>
<dbReference type="PROSITE" id="PS50865">
    <property type="entry name" value="ZF_MYND_2"/>
    <property type="match status" value="1"/>
</dbReference>
<feature type="domain" description="MYND-type" evidence="5">
    <location>
        <begin position="415"/>
        <end position="461"/>
    </location>
</feature>
<keyword evidence="1" id="KW-0479">Metal-binding</keyword>
<dbReference type="GO" id="GO:0008270">
    <property type="term" value="F:zinc ion binding"/>
    <property type="evidence" value="ECO:0007669"/>
    <property type="project" value="UniProtKB-KW"/>
</dbReference>
<name>A0AAD7FFZ2_9AGAR</name>
<evidence type="ECO:0000256" key="3">
    <source>
        <dbReference type="ARBA" id="ARBA00022833"/>
    </source>
</evidence>
<keyword evidence="7" id="KW-1185">Reference proteome</keyword>
<evidence type="ECO:0000313" key="7">
    <source>
        <dbReference type="Proteomes" id="UP001221142"/>
    </source>
</evidence>
<sequence>MHPSLAIQHIEGLPEPTKSLARLAASSTVLAHLVKLDDLISHTSHPQEALCIPAFYVHLNVRDLPLLRAQIRKLPKVSCLPERLACALVGLGAFGKLHGYVHPGAREEVWSSAWAWIQLLQEVNIKRAPELQPSSDAMRFVFVRVILAFSSQPKTCSSVMAQPQIREYMAAGWAAALNLPDVSQMLLADISTCVSANCDLANPDHLRDVVAGAGGTMNDLASLIVRGMRGLIPPPSTALADSLRLGLKIHGVLNLAHQLPPLKEALASHGIVGVICTALCAHALSGLSERDIAMLYLFTMSIVNYYLPVFPRNTRIKEALDSGLLRAIVFCACFKNVELFEKQLQELLGTLLPQALVYHSVLTSLRAALDDAEPLTHNRAFRESKLFGMWQDFVRLATDRLDLLVKFDRGKIGQTRACDNLECISPIKLDDDLKWCSRCHSTFYCSKTCQSQDWADHKTLCKSLLQRKNELAYLSPELKFLRAVLNHDYENARADVVAKHTKALEKHPNAPCAVVTFDYRQGVDVQIECGPALDEAEFTTQHYGARVGRSDRRLELHVMALTVGEDRTEWLALPMRVDAGGLVTTH</sequence>
<protein>
    <recommendedName>
        <fullName evidence="5">MYND-type domain-containing protein</fullName>
    </recommendedName>
</protein>
<evidence type="ECO:0000313" key="6">
    <source>
        <dbReference type="EMBL" id="KAJ7617851.1"/>
    </source>
</evidence>
<dbReference type="Gene3D" id="6.10.140.2220">
    <property type="match status" value="1"/>
</dbReference>
<keyword evidence="3" id="KW-0862">Zinc</keyword>
<dbReference type="Pfam" id="PF01753">
    <property type="entry name" value="zf-MYND"/>
    <property type="match status" value="1"/>
</dbReference>
<comment type="caution">
    <text evidence="6">The sequence shown here is derived from an EMBL/GenBank/DDBJ whole genome shotgun (WGS) entry which is preliminary data.</text>
</comment>
<dbReference type="PROSITE" id="PS01360">
    <property type="entry name" value="ZF_MYND_1"/>
    <property type="match status" value="1"/>
</dbReference>
<proteinExistence type="predicted"/>
<dbReference type="EMBL" id="JARKIF010000020">
    <property type="protein sequence ID" value="KAJ7617851.1"/>
    <property type="molecule type" value="Genomic_DNA"/>
</dbReference>
<evidence type="ECO:0000256" key="1">
    <source>
        <dbReference type="ARBA" id="ARBA00022723"/>
    </source>
</evidence>
<reference evidence="6" key="1">
    <citation type="submission" date="2023-03" db="EMBL/GenBank/DDBJ databases">
        <title>Massive genome expansion in bonnet fungi (Mycena s.s.) driven by repeated elements and novel gene families across ecological guilds.</title>
        <authorList>
            <consortium name="Lawrence Berkeley National Laboratory"/>
            <person name="Harder C.B."/>
            <person name="Miyauchi S."/>
            <person name="Viragh M."/>
            <person name="Kuo A."/>
            <person name="Thoen E."/>
            <person name="Andreopoulos B."/>
            <person name="Lu D."/>
            <person name="Skrede I."/>
            <person name="Drula E."/>
            <person name="Henrissat B."/>
            <person name="Morin E."/>
            <person name="Kohler A."/>
            <person name="Barry K."/>
            <person name="LaButti K."/>
            <person name="Morin E."/>
            <person name="Salamov A."/>
            <person name="Lipzen A."/>
            <person name="Mereny Z."/>
            <person name="Hegedus B."/>
            <person name="Baldrian P."/>
            <person name="Stursova M."/>
            <person name="Weitz H."/>
            <person name="Taylor A."/>
            <person name="Grigoriev I.V."/>
            <person name="Nagy L.G."/>
            <person name="Martin F."/>
            <person name="Kauserud H."/>
        </authorList>
    </citation>
    <scope>NUCLEOTIDE SEQUENCE</scope>
    <source>
        <strain evidence="6">9284</strain>
    </source>
</reference>
<dbReference type="SUPFAM" id="SSF144232">
    <property type="entry name" value="HIT/MYND zinc finger-like"/>
    <property type="match status" value="1"/>
</dbReference>
<dbReference type="InterPro" id="IPR002893">
    <property type="entry name" value="Znf_MYND"/>
</dbReference>
<evidence type="ECO:0000256" key="2">
    <source>
        <dbReference type="ARBA" id="ARBA00022771"/>
    </source>
</evidence>
<gene>
    <name evidence="6" type="ORF">FB45DRAFT_932815</name>
</gene>
<keyword evidence="2 4" id="KW-0863">Zinc-finger</keyword>
<accession>A0AAD7FFZ2</accession>
<dbReference type="Proteomes" id="UP001221142">
    <property type="component" value="Unassembled WGS sequence"/>
</dbReference>
<evidence type="ECO:0000259" key="5">
    <source>
        <dbReference type="PROSITE" id="PS50865"/>
    </source>
</evidence>